<sequence length="237" mass="24040">MGFLRAPSFPSTRSWRSLLVSIHVIASVCWLGLAVALVALLGLSLSSPPGGTRTAAAAMAHELDVTVLGFSAMIAALSGFALSTATAWGWFQHRWVSAKVVLTLGQIALGTAVLGRALPGVAEDAGRGAHGVALPVAVGLGLVATGLAVQVWLSVAKPGGRTRWGRRASGRLPTAPTWVFAMMVGLPLVDTGLHASGVVDLPVLSAVGLVAVLVARARTAPGVARPSRSARGARVGG</sequence>
<protein>
    <recommendedName>
        <fullName evidence="4">DUF2269 domain-containing protein</fullName>
    </recommendedName>
</protein>
<dbReference type="EMBL" id="JBBJUP010000018">
    <property type="protein sequence ID" value="MEJ8281276.1"/>
    <property type="molecule type" value="Genomic_DNA"/>
</dbReference>
<feature type="transmembrane region" description="Helical" evidence="1">
    <location>
        <begin position="131"/>
        <end position="156"/>
    </location>
</feature>
<dbReference type="RefSeq" id="WP_340293344.1">
    <property type="nucleotide sequence ID" value="NZ_JBBJUP010000018.1"/>
</dbReference>
<keyword evidence="1" id="KW-1133">Transmembrane helix</keyword>
<feature type="transmembrane region" description="Helical" evidence="1">
    <location>
        <begin position="65"/>
        <end position="88"/>
    </location>
</feature>
<evidence type="ECO:0000256" key="1">
    <source>
        <dbReference type="SAM" id="Phobius"/>
    </source>
</evidence>
<accession>A0ABU8TBE1</accession>
<evidence type="ECO:0000313" key="3">
    <source>
        <dbReference type="Proteomes" id="UP001364211"/>
    </source>
</evidence>
<feature type="transmembrane region" description="Helical" evidence="1">
    <location>
        <begin position="195"/>
        <end position="215"/>
    </location>
</feature>
<keyword evidence="1" id="KW-0472">Membrane</keyword>
<feature type="transmembrane region" description="Helical" evidence="1">
    <location>
        <begin position="168"/>
        <end position="189"/>
    </location>
</feature>
<evidence type="ECO:0008006" key="4">
    <source>
        <dbReference type="Google" id="ProtNLM"/>
    </source>
</evidence>
<dbReference type="Proteomes" id="UP001364211">
    <property type="component" value="Unassembled WGS sequence"/>
</dbReference>
<reference evidence="2 3" key="1">
    <citation type="submission" date="2024-03" db="EMBL/GenBank/DDBJ databases">
        <title>Draft genome sequence of Pseudonocardia sp. DW16-2.</title>
        <authorList>
            <person name="Duangmal K."/>
        </authorList>
    </citation>
    <scope>NUCLEOTIDE SEQUENCE [LARGE SCALE GENOMIC DNA]</scope>
    <source>
        <strain evidence="2 3">DW16-2</strain>
    </source>
</reference>
<organism evidence="2 3">
    <name type="scientific">Pseudonocardia spirodelae</name>
    <dbReference type="NCBI Taxonomy" id="3133431"/>
    <lineage>
        <taxon>Bacteria</taxon>
        <taxon>Bacillati</taxon>
        <taxon>Actinomycetota</taxon>
        <taxon>Actinomycetes</taxon>
        <taxon>Pseudonocardiales</taxon>
        <taxon>Pseudonocardiaceae</taxon>
        <taxon>Pseudonocardia</taxon>
    </lineage>
</organism>
<feature type="transmembrane region" description="Helical" evidence="1">
    <location>
        <begin position="20"/>
        <end position="45"/>
    </location>
</feature>
<feature type="transmembrane region" description="Helical" evidence="1">
    <location>
        <begin position="100"/>
        <end position="119"/>
    </location>
</feature>
<name>A0ABU8TBE1_9PSEU</name>
<comment type="caution">
    <text evidence="2">The sequence shown here is derived from an EMBL/GenBank/DDBJ whole genome shotgun (WGS) entry which is preliminary data.</text>
</comment>
<keyword evidence="3" id="KW-1185">Reference proteome</keyword>
<evidence type="ECO:0000313" key="2">
    <source>
        <dbReference type="EMBL" id="MEJ8281276.1"/>
    </source>
</evidence>
<proteinExistence type="predicted"/>
<keyword evidence="1" id="KW-0812">Transmembrane</keyword>
<gene>
    <name evidence="2" type="ORF">WJX68_20225</name>
</gene>